<organism evidence="1">
    <name type="scientific">viral metagenome</name>
    <dbReference type="NCBI Taxonomy" id="1070528"/>
    <lineage>
        <taxon>unclassified sequences</taxon>
        <taxon>metagenomes</taxon>
        <taxon>organismal metagenomes</taxon>
    </lineage>
</organism>
<gene>
    <name evidence="1" type="ORF">MM171A01701_0003</name>
    <name evidence="2" type="ORF">MM171B01402_0003</name>
</gene>
<dbReference type="AlphaFoldDB" id="A0A6M3LSZ6"/>
<sequence length="104" mass="11839">MKEKCVEEGMKLARWLQTLGVRGAGVAQASYEDYQRLSREAANALSDVDKMSCLSNDERAVIKQELTYLKDQAEKVNFLYTSDAGARLLNLLSNPQFYTEYYKS</sequence>
<dbReference type="EMBL" id="MT143590">
    <property type="protein sequence ID" value="QJA98556.1"/>
    <property type="molecule type" value="Genomic_DNA"/>
</dbReference>
<name>A0A6M3LSZ6_9ZZZZ</name>
<evidence type="ECO:0000313" key="2">
    <source>
        <dbReference type="EMBL" id="QJB02215.1"/>
    </source>
</evidence>
<dbReference type="EMBL" id="MT143767">
    <property type="protein sequence ID" value="QJB02215.1"/>
    <property type="molecule type" value="Genomic_DNA"/>
</dbReference>
<protein>
    <submittedName>
        <fullName evidence="1">Uncharacterized protein</fullName>
    </submittedName>
</protein>
<evidence type="ECO:0000313" key="1">
    <source>
        <dbReference type="EMBL" id="QJA98556.1"/>
    </source>
</evidence>
<reference evidence="1" key="1">
    <citation type="submission" date="2020-03" db="EMBL/GenBank/DDBJ databases">
        <title>The deep terrestrial virosphere.</title>
        <authorList>
            <person name="Holmfeldt K."/>
            <person name="Nilsson E."/>
            <person name="Simone D."/>
            <person name="Lopez-Fernandez M."/>
            <person name="Wu X."/>
            <person name="de Brujin I."/>
            <person name="Lundin D."/>
            <person name="Andersson A."/>
            <person name="Bertilsson S."/>
            <person name="Dopson M."/>
        </authorList>
    </citation>
    <scope>NUCLEOTIDE SEQUENCE</scope>
    <source>
        <strain evidence="1">MM171A01701</strain>
        <strain evidence="2">MM171B01402</strain>
    </source>
</reference>
<accession>A0A6M3LSZ6</accession>
<proteinExistence type="predicted"/>